<reference evidence="1 2" key="1">
    <citation type="submission" date="2017-09" db="EMBL/GenBank/DDBJ databases">
        <title>Depth-based differentiation of microbial function through sediment-hosted aquifers and enrichment of novel symbionts in the deep terrestrial subsurface.</title>
        <authorList>
            <person name="Probst A.J."/>
            <person name="Ladd B."/>
            <person name="Jarett J.K."/>
            <person name="Geller-Mcgrath D.E."/>
            <person name="Sieber C.M."/>
            <person name="Emerson J.B."/>
            <person name="Anantharaman K."/>
            <person name="Thomas B.C."/>
            <person name="Malmstrom R."/>
            <person name="Stieglmeier M."/>
            <person name="Klingl A."/>
            <person name="Woyke T."/>
            <person name="Ryan C.M."/>
            <person name="Banfield J.F."/>
        </authorList>
    </citation>
    <scope>NUCLEOTIDE SEQUENCE [LARGE SCALE GENOMIC DNA]</scope>
    <source>
        <strain evidence="1">CG23_combo_of_CG06-09_8_20_14_all_38_19</strain>
    </source>
</reference>
<name>A0A2G9YWE9_9BACT</name>
<protein>
    <submittedName>
        <fullName evidence="1">Uncharacterized protein</fullName>
    </submittedName>
</protein>
<comment type="caution">
    <text evidence="1">The sequence shown here is derived from an EMBL/GenBank/DDBJ whole genome shotgun (WGS) entry which is preliminary data.</text>
</comment>
<dbReference type="Proteomes" id="UP000230273">
    <property type="component" value="Unassembled WGS sequence"/>
</dbReference>
<gene>
    <name evidence="1" type="ORF">COX36_02615</name>
</gene>
<dbReference type="EMBL" id="PCRP01000043">
    <property type="protein sequence ID" value="PIP23564.1"/>
    <property type="molecule type" value="Genomic_DNA"/>
</dbReference>
<accession>A0A2G9YWE9</accession>
<evidence type="ECO:0000313" key="1">
    <source>
        <dbReference type="EMBL" id="PIP23564.1"/>
    </source>
</evidence>
<sequence length="69" mass="8254">MKNYSSRRANKGKLAYRTPDRFIPRQISKLMKTKSKFGRDYCKQNFGTGFVYRKNKTTIKWKSKAKKNK</sequence>
<evidence type="ECO:0000313" key="2">
    <source>
        <dbReference type="Proteomes" id="UP000230273"/>
    </source>
</evidence>
<dbReference type="AlphaFoldDB" id="A0A2G9YWE9"/>
<organism evidence="1 2">
    <name type="scientific">Candidatus Nealsonbacteria bacterium CG23_combo_of_CG06-09_8_20_14_all_38_19</name>
    <dbReference type="NCBI Taxonomy" id="1974721"/>
    <lineage>
        <taxon>Bacteria</taxon>
        <taxon>Candidatus Nealsoniibacteriota</taxon>
    </lineage>
</organism>
<proteinExistence type="predicted"/>